<feature type="transmembrane region" description="Helical" evidence="8">
    <location>
        <begin position="124"/>
        <end position="149"/>
    </location>
</feature>
<dbReference type="InterPro" id="IPR004776">
    <property type="entry name" value="Mem_transp_PIN-like"/>
</dbReference>
<evidence type="ECO:0000256" key="2">
    <source>
        <dbReference type="ARBA" id="ARBA00010145"/>
    </source>
</evidence>
<dbReference type="PANTHER" id="PTHR36838">
    <property type="entry name" value="AUXIN EFFLUX CARRIER FAMILY PROTEIN"/>
    <property type="match status" value="1"/>
</dbReference>
<evidence type="ECO:0000313" key="9">
    <source>
        <dbReference type="EMBL" id="PAP93217.1"/>
    </source>
</evidence>
<feature type="transmembrane region" description="Helical" evidence="8">
    <location>
        <begin position="170"/>
        <end position="189"/>
    </location>
</feature>
<dbReference type="Gene3D" id="1.20.1530.20">
    <property type="match status" value="1"/>
</dbReference>
<sequence length="312" mass="33344">MQATFESILPIFLLLLCGNILRRVDVIDPAGWHGIDQLGYWFFYPTLILVTIVNADFTGLQLDAMMLALAITVPLMFVFVLSLWPFLRKAGLAGAAEFSSIFQTSIRWNGFMALAIAQKLFPPAGMAVVALVMAIIILPINLVTVFVVTRFADRTANWPTLIRRMATNPMVIAAAGGLLLRALPFELFAPVNKTLQLIGQAALGLGLVGIGAGLRLDSLVKPRIAILVPVAVKLVVFPALLLAISLLLGVTGEELLFLILCGAVPTAMNGYVLAKQMGGDAELYATVTTLQTLASFATIPVVLLLAAQFVGG</sequence>
<keyword evidence="4" id="KW-1003">Cell membrane</keyword>
<keyword evidence="10" id="KW-1185">Reference proteome</keyword>
<dbReference type="RefSeq" id="WP_095520412.1">
    <property type="nucleotide sequence ID" value="NZ_NPKH01000027.1"/>
</dbReference>
<feature type="transmembrane region" description="Helical" evidence="8">
    <location>
        <begin position="255"/>
        <end position="274"/>
    </location>
</feature>
<evidence type="ECO:0000256" key="5">
    <source>
        <dbReference type="ARBA" id="ARBA00022692"/>
    </source>
</evidence>
<keyword evidence="3" id="KW-0813">Transport</keyword>
<dbReference type="Proteomes" id="UP000215931">
    <property type="component" value="Unassembled WGS sequence"/>
</dbReference>
<evidence type="ECO:0000256" key="4">
    <source>
        <dbReference type="ARBA" id="ARBA00022475"/>
    </source>
</evidence>
<protein>
    <submittedName>
        <fullName evidence="9">Transporter</fullName>
    </submittedName>
</protein>
<dbReference type="GO" id="GO:0055085">
    <property type="term" value="P:transmembrane transport"/>
    <property type="evidence" value="ECO:0007669"/>
    <property type="project" value="InterPro"/>
</dbReference>
<keyword evidence="5 8" id="KW-0812">Transmembrane</keyword>
<dbReference type="PANTHER" id="PTHR36838:SF4">
    <property type="entry name" value="AUXIN EFFLUX CARRIER FAMILY PROTEIN"/>
    <property type="match status" value="1"/>
</dbReference>
<reference evidence="9 10" key="1">
    <citation type="submission" date="2017-08" db="EMBL/GenBank/DDBJ databases">
        <title>Mesorhizobium wenxinae sp. nov., a novel rhizobial species isolated from root nodules of chickpea (Cicer arietinum L.).</title>
        <authorList>
            <person name="Zhang J."/>
        </authorList>
    </citation>
    <scope>NUCLEOTIDE SEQUENCE [LARGE SCALE GENOMIC DNA]</scope>
    <source>
        <strain evidence="10">WYCCWR 10019</strain>
    </source>
</reference>
<proteinExistence type="inferred from homology"/>
<dbReference type="GO" id="GO:0005886">
    <property type="term" value="C:plasma membrane"/>
    <property type="evidence" value="ECO:0007669"/>
    <property type="project" value="UniProtKB-SubCell"/>
</dbReference>
<evidence type="ECO:0000256" key="1">
    <source>
        <dbReference type="ARBA" id="ARBA00004651"/>
    </source>
</evidence>
<comment type="caution">
    <text evidence="9">The sequence shown here is derived from an EMBL/GenBank/DDBJ whole genome shotgun (WGS) entry which is preliminary data.</text>
</comment>
<feature type="transmembrane region" description="Helical" evidence="8">
    <location>
        <begin position="226"/>
        <end position="249"/>
    </location>
</feature>
<name>A0A271KDG2_9HYPH</name>
<feature type="transmembrane region" description="Helical" evidence="8">
    <location>
        <begin position="64"/>
        <end position="87"/>
    </location>
</feature>
<evidence type="ECO:0000256" key="7">
    <source>
        <dbReference type="ARBA" id="ARBA00023136"/>
    </source>
</evidence>
<dbReference type="Pfam" id="PF03547">
    <property type="entry name" value="Mem_trans"/>
    <property type="match status" value="1"/>
</dbReference>
<accession>A0A271KDG2</accession>
<keyword evidence="7 8" id="KW-0472">Membrane</keyword>
<evidence type="ECO:0000256" key="3">
    <source>
        <dbReference type="ARBA" id="ARBA00022448"/>
    </source>
</evidence>
<keyword evidence="6 8" id="KW-1133">Transmembrane helix</keyword>
<dbReference type="EMBL" id="NPKH01000027">
    <property type="protein sequence ID" value="PAP93217.1"/>
    <property type="molecule type" value="Genomic_DNA"/>
</dbReference>
<organism evidence="9 10">
    <name type="scientific">Mesorhizobium wenxiniae</name>
    <dbReference type="NCBI Taxonomy" id="2014805"/>
    <lineage>
        <taxon>Bacteria</taxon>
        <taxon>Pseudomonadati</taxon>
        <taxon>Pseudomonadota</taxon>
        <taxon>Alphaproteobacteria</taxon>
        <taxon>Hyphomicrobiales</taxon>
        <taxon>Phyllobacteriaceae</taxon>
        <taxon>Mesorhizobium</taxon>
    </lineage>
</organism>
<feature type="transmembrane region" description="Helical" evidence="8">
    <location>
        <begin position="38"/>
        <end position="57"/>
    </location>
</feature>
<comment type="similarity">
    <text evidence="2">Belongs to the auxin efflux carrier (TC 2.A.69) family.</text>
</comment>
<feature type="transmembrane region" description="Helical" evidence="8">
    <location>
        <begin position="283"/>
        <end position="310"/>
    </location>
</feature>
<dbReference type="InterPro" id="IPR038770">
    <property type="entry name" value="Na+/solute_symporter_sf"/>
</dbReference>
<evidence type="ECO:0000256" key="6">
    <source>
        <dbReference type="ARBA" id="ARBA00022989"/>
    </source>
</evidence>
<gene>
    <name evidence="9" type="ORF">CIT31_22315</name>
</gene>
<feature type="transmembrane region" description="Helical" evidence="8">
    <location>
        <begin position="195"/>
        <end position="214"/>
    </location>
</feature>
<dbReference type="OrthoDB" id="9805563at2"/>
<dbReference type="AlphaFoldDB" id="A0A271KDG2"/>
<evidence type="ECO:0000313" key="10">
    <source>
        <dbReference type="Proteomes" id="UP000215931"/>
    </source>
</evidence>
<comment type="subcellular location">
    <subcellularLocation>
        <location evidence="1">Cell membrane</location>
        <topology evidence="1">Multi-pass membrane protein</topology>
    </subcellularLocation>
</comment>
<evidence type="ECO:0000256" key="8">
    <source>
        <dbReference type="SAM" id="Phobius"/>
    </source>
</evidence>